<evidence type="ECO:0000256" key="6">
    <source>
        <dbReference type="SAM" id="MobiDB-lite"/>
    </source>
</evidence>
<accession>A0AAX6GIJ4</accession>
<keyword evidence="9" id="KW-1185">Reference proteome</keyword>
<dbReference type="GO" id="GO:0004386">
    <property type="term" value="F:helicase activity"/>
    <property type="evidence" value="ECO:0007669"/>
    <property type="project" value="UniProtKB-KW"/>
</dbReference>
<proteinExistence type="predicted"/>
<feature type="compositionally biased region" description="Basic and acidic residues" evidence="6">
    <location>
        <begin position="74"/>
        <end position="90"/>
    </location>
</feature>
<keyword evidence="5" id="KW-0539">Nucleus</keyword>
<dbReference type="EMBL" id="JANAVB010019400">
    <property type="protein sequence ID" value="KAJ6828353.1"/>
    <property type="molecule type" value="Genomic_DNA"/>
</dbReference>
<feature type="compositionally biased region" description="Polar residues" evidence="6">
    <location>
        <begin position="55"/>
        <end position="64"/>
    </location>
</feature>
<organism evidence="7 9">
    <name type="scientific">Iris pallida</name>
    <name type="common">Sweet iris</name>
    <dbReference type="NCBI Taxonomy" id="29817"/>
    <lineage>
        <taxon>Eukaryota</taxon>
        <taxon>Viridiplantae</taxon>
        <taxon>Streptophyta</taxon>
        <taxon>Embryophyta</taxon>
        <taxon>Tracheophyta</taxon>
        <taxon>Spermatophyta</taxon>
        <taxon>Magnoliopsida</taxon>
        <taxon>Liliopsida</taxon>
        <taxon>Asparagales</taxon>
        <taxon>Iridaceae</taxon>
        <taxon>Iridoideae</taxon>
        <taxon>Irideae</taxon>
        <taxon>Iris</taxon>
    </lineage>
</organism>
<dbReference type="PANTHER" id="PTHR45821:SF5">
    <property type="entry name" value="SNF2 DOMAIN-CONTAINING PROTEIN CLASSY 4"/>
    <property type="match status" value="1"/>
</dbReference>
<gene>
    <name evidence="8" type="ORF">M6B38_312075</name>
    <name evidence="7" type="ORF">M6B38_363020</name>
</gene>
<keyword evidence="3" id="KW-0347">Helicase</keyword>
<evidence type="ECO:0000313" key="7">
    <source>
        <dbReference type="EMBL" id="KAJ6828353.1"/>
    </source>
</evidence>
<dbReference type="InterPro" id="IPR044567">
    <property type="entry name" value="CLSY/DRD1"/>
</dbReference>
<comment type="caution">
    <text evidence="7">The sequence shown here is derived from an EMBL/GenBank/DDBJ whole genome shotgun (WGS) entry which is preliminary data.</text>
</comment>
<evidence type="ECO:0000256" key="5">
    <source>
        <dbReference type="ARBA" id="ARBA00023242"/>
    </source>
</evidence>
<evidence type="ECO:0000256" key="3">
    <source>
        <dbReference type="ARBA" id="ARBA00022806"/>
    </source>
</evidence>
<dbReference type="AlphaFoldDB" id="A0AAX6GIJ4"/>
<feature type="compositionally biased region" description="Basic and acidic residues" evidence="6">
    <location>
        <begin position="122"/>
        <end position="136"/>
    </location>
</feature>
<reference evidence="7" key="2">
    <citation type="submission" date="2023-04" db="EMBL/GenBank/DDBJ databases">
        <authorList>
            <person name="Bruccoleri R.E."/>
            <person name="Oakeley E.J."/>
            <person name="Faust A.-M."/>
            <person name="Dessus-Babus S."/>
            <person name="Altorfer M."/>
            <person name="Burckhardt D."/>
            <person name="Oertli M."/>
            <person name="Naumann U."/>
            <person name="Petersen F."/>
            <person name="Wong J."/>
        </authorList>
    </citation>
    <scope>NUCLEOTIDE SEQUENCE</scope>
    <source>
        <strain evidence="7">GSM-AAB239-AS_SAM_17_03QT</strain>
        <tissue evidence="7">Leaf</tissue>
    </source>
</reference>
<dbReference type="GO" id="GO:0080188">
    <property type="term" value="P:gene silencing by siRNA-directed DNA methylation"/>
    <property type="evidence" value="ECO:0007669"/>
    <property type="project" value="InterPro"/>
</dbReference>
<name>A0AAX6GIJ4_IRIPA</name>
<evidence type="ECO:0000313" key="9">
    <source>
        <dbReference type="Proteomes" id="UP001140949"/>
    </source>
</evidence>
<feature type="region of interest" description="Disordered" evidence="6">
    <location>
        <begin position="428"/>
        <end position="495"/>
    </location>
</feature>
<feature type="region of interest" description="Disordered" evidence="6">
    <location>
        <begin position="342"/>
        <end position="399"/>
    </location>
</feature>
<feature type="compositionally biased region" description="Basic and acidic residues" evidence="6">
    <location>
        <begin position="217"/>
        <end position="227"/>
    </location>
</feature>
<feature type="compositionally biased region" description="Basic and acidic residues" evidence="6">
    <location>
        <begin position="432"/>
        <end position="454"/>
    </location>
</feature>
<evidence type="ECO:0000313" key="8">
    <source>
        <dbReference type="EMBL" id="KAJ6839825.1"/>
    </source>
</evidence>
<sequence length="645" mass="71048">MKNVDRRSRTHKTLSDVTAPAPPAGAALDFDESLEDDFYVRESLKKKKKKRKDPPTTSGSSTAAGAQPRSRSRTVGEEHRKGPREARREGTVSVSAGDDADESVRCLDSKSAAEKVSSSEHSAFRSDVRIKEERGSVGRCCGGDVPEAGVSVSEEEDGGDGDGEPTKPTNRAAGAPYRCVAGRTRALAGKKKKNRVSYGQYFNEEEEKEETEFTVLDDSKKASEKGGKGKGKVSEILVNEVESSVNVEDDKAEIARRRESGENVGAGRCKTERASRVGGESTENVGREKFEKVSRRGGELNNAKAEESETVSRRVVVEEVSDVFVKTKYGIPLIVTCEGSEKAAGYKATSKSQSSGPAGRTRSRFRSSASEKLKKLGTLSKPLCLDEDDPEANDVSGLPYSGGANLLDSDRSATMDLVLHSPDVVDMIGPRKRVEDNGSSKHADVDKRKGEGRGSKSKIRKRLQPNSGFPSFNGDEREGTGNGRVQMKLTSKRRKTARSLKDNDFFKVLKDTIWNYDKKLPEELIVESESQCETWQNLLLPIFCFEDEKPEQVEKSEYEKEIDDLWAELDLALDSNNIKTMIYQGDEAQTDEISELEMKSDPFSSCSKGKHQFILDEQIGMTCKFCSFVEVHIKDIMPPWVSNGL</sequence>
<feature type="region of interest" description="Disordered" evidence="6">
    <location>
        <begin position="206"/>
        <end position="232"/>
    </location>
</feature>
<feature type="compositionally biased region" description="Basic and acidic residues" evidence="6">
    <location>
        <begin position="102"/>
        <end position="113"/>
    </location>
</feature>
<feature type="region of interest" description="Disordered" evidence="6">
    <location>
        <begin position="1"/>
        <end position="177"/>
    </location>
</feature>
<dbReference type="PANTHER" id="PTHR45821">
    <property type="entry name" value="SNF2 DOMAIN-CONTAINING PROTEIN CLASSY 2-RELATED"/>
    <property type="match status" value="1"/>
</dbReference>
<dbReference type="GO" id="GO:0005634">
    <property type="term" value="C:nucleus"/>
    <property type="evidence" value="ECO:0007669"/>
    <property type="project" value="UniProtKB-SubCell"/>
</dbReference>
<dbReference type="GO" id="GO:0005524">
    <property type="term" value="F:ATP binding"/>
    <property type="evidence" value="ECO:0007669"/>
    <property type="project" value="UniProtKB-KW"/>
</dbReference>
<comment type="subcellular location">
    <subcellularLocation>
        <location evidence="1">Nucleus</location>
    </subcellularLocation>
</comment>
<evidence type="ECO:0000256" key="2">
    <source>
        <dbReference type="ARBA" id="ARBA00022741"/>
    </source>
</evidence>
<evidence type="ECO:0000256" key="1">
    <source>
        <dbReference type="ARBA" id="ARBA00004123"/>
    </source>
</evidence>
<evidence type="ECO:0000256" key="4">
    <source>
        <dbReference type="ARBA" id="ARBA00022840"/>
    </source>
</evidence>
<keyword evidence="2" id="KW-0547">Nucleotide-binding</keyword>
<keyword evidence="4" id="KW-0067">ATP-binding</keyword>
<feature type="region of interest" description="Disordered" evidence="6">
    <location>
        <begin position="253"/>
        <end position="311"/>
    </location>
</feature>
<dbReference type="EMBL" id="JANAVB010009600">
    <property type="protein sequence ID" value="KAJ6839825.1"/>
    <property type="molecule type" value="Genomic_DNA"/>
</dbReference>
<feature type="compositionally biased region" description="Acidic residues" evidence="6">
    <location>
        <begin position="153"/>
        <end position="163"/>
    </location>
</feature>
<keyword evidence="3" id="KW-0378">Hydrolase</keyword>
<reference evidence="7" key="1">
    <citation type="journal article" date="2023" name="GigaByte">
        <title>Genome assembly of the bearded iris, Iris pallida Lam.</title>
        <authorList>
            <person name="Bruccoleri R.E."/>
            <person name="Oakeley E.J."/>
            <person name="Faust A.M.E."/>
            <person name="Altorfer M."/>
            <person name="Dessus-Babus S."/>
            <person name="Burckhardt D."/>
            <person name="Oertli M."/>
            <person name="Naumann U."/>
            <person name="Petersen F."/>
            <person name="Wong J."/>
        </authorList>
    </citation>
    <scope>NUCLEOTIDE SEQUENCE</scope>
    <source>
        <strain evidence="7">GSM-AAB239-AS_SAM_17_03QT</strain>
    </source>
</reference>
<dbReference type="Proteomes" id="UP001140949">
    <property type="component" value="Unassembled WGS sequence"/>
</dbReference>
<feature type="compositionally biased region" description="Basic and acidic residues" evidence="6">
    <location>
        <begin position="285"/>
        <end position="311"/>
    </location>
</feature>
<protein>
    <submittedName>
        <fullName evidence="7">SNF2 domain-containing protein CLASSY 3-like</fullName>
    </submittedName>
</protein>